<comment type="caution">
    <text evidence="2">The sequence shown here is derived from an EMBL/GenBank/DDBJ whole genome shotgun (WGS) entry which is preliminary data.</text>
</comment>
<evidence type="ECO:0000313" key="3">
    <source>
        <dbReference type="Proteomes" id="UP001301958"/>
    </source>
</evidence>
<feature type="compositionally biased region" description="Polar residues" evidence="1">
    <location>
        <begin position="670"/>
        <end position="680"/>
    </location>
</feature>
<proteinExistence type="predicted"/>
<dbReference type="EMBL" id="MU865363">
    <property type="protein sequence ID" value="KAK4225601.1"/>
    <property type="molecule type" value="Genomic_DNA"/>
</dbReference>
<name>A0AAN7GS02_9PEZI</name>
<reference evidence="2" key="1">
    <citation type="journal article" date="2023" name="Mol. Phylogenet. Evol.">
        <title>Genome-scale phylogeny and comparative genomics of the fungal order Sordariales.</title>
        <authorList>
            <person name="Hensen N."/>
            <person name="Bonometti L."/>
            <person name="Westerberg I."/>
            <person name="Brannstrom I.O."/>
            <person name="Guillou S."/>
            <person name="Cros-Aarteil S."/>
            <person name="Calhoun S."/>
            <person name="Haridas S."/>
            <person name="Kuo A."/>
            <person name="Mondo S."/>
            <person name="Pangilinan J."/>
            <person name="Riley R."/>
            <person name="LaButti K."/>
            <person name="Andreopoulos B."/>
            <person name="Lipzen A."/>
            <person name="Chen C."/>
            <person name="Yan M."/>
            <person name="Daum C."/>
            <person name="Ng V."/>
            <person name="Clum A."/>
            <person name="Steindorff A."/>
            <person name="Ohm R.A."/>
            <person name="Martin F."/>
            <person name="Silar P."/>
            <person name="Natvig D.O."/>
            <person name="Lalanne C."/>
            <person name="Gautier V."/>
            <person name="Ament-Velasquez S.L."/>
            <person name="Kruys A."/>
            <person name="Hutchinson M.I."/>
            <person name="Powell A.J."/>
            <person name="Barry K."/>
            <person name="Miller A.N."/>
            <person name="Grigoriev I.V."/>
            <person name="Debuchy R."/>
            <person name="Gladieux P."/>
            <person name="Hiltunen Thoren M."/>
            <person name="Johannesson H."/>
        </authorList>
    </citation>
    <scope>NUCLEOTIDE SEQUENCE</scope>
    <source>
        <strain evidence="2">CBS 990.96</strain>
    </source>
</reference>
<protein>
    <submittedName>
        <fullName evidence="2">Uncharacterized protein</fullName>
    </submittedName>
</protein>
<dbReference type="Proteomes" id="UP001301958">
    <property type="component" value="Unassembled WGS sequence"/>
</dbReference>
<feature type="compositionally biased region" description="Basic and acidic residues" evidence="1">
    <location>
        <begin position="692"/>
        <end position="734"/>
    </location>
</feature>
<reference evidence="2" key="2">
    <citation type="submission" date="2023-05" db="EMBL/GenBank/DDBJ databases">
        <authorList>
            <consortium name="Lawrence Berkeley National Laboratory"/>
            <person name="Steindorff A."/>
            <person name="Hensen N."/>
            <person name="Bonometti L."/>
            <person name="Westerberg I."/>
            <person name="Brannstrom I.O."/>
            <person name="Guillou S."/>
            <person name="Cros-Aarteil S."/>
            <person name="Calhoun S."/>
            <person name="Haridas S."/>
            <person name="Kuo A."/>
            <person name="Mondo S."/>
            <person name="Pangilinan J."/>
            <person name="Riley R."/>
            <person name="Labutti K."/>
            <person name="Andreopoulos B."/>
            <person name="Lipzen A."/>
            <person name="Chen C."/>
            <person name="Yanf M."/>
            <person name="Daum C."/>
            <person name="Ng V."/>
            <person name="Clum A."/>
            <person name="Ohm R."/>
            <person name="Martin F."/>
            <person name="Silar P."/>
            <person name="Natvig D."/>
            <person name="Lalanne C."/>
            <person name="Gautier V."/>
            <person name="Ament-Velasquez S.L."/>
            <person name="Kruys A."/>
            <person name="Hutchinson M.I."/>
            <person name="Powell A.J."/>
            <person name="Barry K."/>
            <person name="Miller A.N."/>
            <person name="Grigoriev I.V."/>
            <person name="Debuchy R."/>
            <person name="Gladieux P."/>
            <person name="Thoren M.H."/>
            <person name="Johannesson H."/>
        </authorList>
    </citation>
    <scope>NUCLEOTIDE SEQUENCE</scope>
    <source>
        <strain evidence="2">CBS 990.96</strain>
    </source>
</reference>
<keyword evidence="3" id="KW-1185">Reference proteome</keyword>
<organism evidence="2 3">
    <name type="scientific">Podospora fimiseda</name>
    <dbReference type="NCBI Taxonomy" id="252190"/>
    <lineage>
        <taxon>Eukaryota</taxon>
        <taxon>Fungi</taxon>
        <taxon>Dikarya</taxon>
        <taxon>Ascomycota</taxon>
        <taxon>Pezizomycotina</taxon>
        <taxon>Sordariomycetes</taxon>
        <taxon>Sordariomycetidae</taxon>
        <taxon>Sordariales</taxon>
        <taxon>Podosporaceae</taxon>
        <taxon>Podospora</taxon>
    </lineage>
</organism>
<accession>A0AAN7GS02</accession>
<sequence length="734" mass="83532">MANADEFITRYENYSRNQEYWNCQQPSQDSMSRSASPGPDIIDMVSNQPTCHFLKPQNPEDITVHMSLPVQDDLETILEECARLRRLGHFRDAIQLFDSELSQFLENRYVLLQYGLCLFEAGEFGQFARLAASTPLRQTISGDVTLEEVAFVLLADDIVYIDDKSFLNLESTARILVASSWPTIDSTEARVLVCPSLIQTFFSAYQVNGGLSNWYGMYRHLVDKGMIWEFRDILQALTQDNSVDMVLSRLCSREGYIVGTAISPDQLRREWDTGLEDESTWFSLLDIFTNMALMYHTYPGSVPMRDEKTAKCMEIASEYSRKLIGQDESTAMSRPYLRWTLAKVLVKQASQDRIKDNILFRGGNRGILKVPRFALPGRWLPIYIPVKDETPEWKPSPAADPSDAAIIWNIIEAAQQLGDLEMHAACLRELLYRGDEPPETTVKKLDSLWRSSGNMHMVRVLQLFRYMLAHTSEARDQLRRDILHDGELWINTVLQTAQKAILAALSTDEGQKKHYRHQARLLNSGAERRMPEYHPTVYPHTMPPPPPPPTSQQQPRKSAPQPRPRPRPPSSTSSCYDNEEEFLSSPRASSPGTLDDISKDDEVKPRIRFADAAGQRDEVKDVKNALVRLDDEQDIERGRSLEIVPSTRNRRERSPTPPSSRRAIEHHSSAEGNSDITSLTVRKPPSMPRSLLEWDPRPADNNERGDEKSGDKREEGGENKKDEEGSRDNHGSLD</sequence>
<dbReference type="AlphaFoldDB" id="A0AAN7GS02"/>
<feature type="compositionally biased region" description="Low complexity" evidence="1">
    <location>
        <begin position="551"/>
        <end position="560"/>
    </location>
</feature>
<feature type="compositionally biased region" description="Basic and acidic residues" evidence="1">
    <location>
        <begin position="596"/>
        <end position="623"/>
    </location>
</feature>
<gene>
    <name evidence="2" type="ORF">QBC38DRAFT_457128</name>
</gene>
<feature type="compositionally biased region" description="Pro residues" evidence="1">
    <location>
        <begin position="541"/>
        <end position="550"/>
    </location>
</feature>
<evidence type="ECO:0000256" key="1">
    <source>
        <dbReference type="SAM" id="MobiDB-lite"/>
    </source>
</evidence>
<feature type="region of interest" description="Disordered" evidence="1">
    <location>
        <begin position="522"/>
        <end position="734"/>
    </location>
</feature>
<evidence type="ECO:0000313" key="2">
    <source>
        <dbReference type="EMBL" id="KAK4225601.1"/>
    </source>
</evidence>